<evidence type="ECO:0000256" key="14">
    <source>
        <dbReference type="ARBA" id="ARBA00048202"/>
    </source>
</evidence>
<reference evidence="19" key="1">
    <citation type="submission" date="2016-10" db="EMBL/GenBank/DDBJ databases">
        <authorList>
            <person name="Varghese N."/>
            <person name="Submissions S."/>
        </authorList>
    </citation>
    <scope>NUCLEOTIDE SEQUENCE [LARGE SCALE GENOMIC DNA]</scope>
    <source>
        <strain evidence="19">DSM 22127</strain>
    </source>
</reference>
<dbReference type="InterPro" id="IPR029035">
    <property type="entry name" value="DHS-like_NAD/FAD-binding_dom"/>
</dbReference>
<keyword evidence="6 15" id="KW-1003">Cell membrane</keyword>
<evidence type="ECO:0000256" key="4">
    <source>
        <dbReference type="ARBA" id="ARBA00012943"/>
    </source>
</evidence>
<dbReference type="STRING" id="642780.SAMN04488570_3046"/>
<feature type="transmembrane region" description="Helical" evidence="16">
    <location>
        <begin position="159"/>
        <end position="180"/>
    </location>
</feature>
<dbReference type="OrthoDB" id="9763786at2"/>
<name>A0A1H1W5J2_9ACTN</name>
<evidence type="ECO:0000259" key="17">
    <source>
        <dbReference type="Pfam" id="PF02233"/>
    </source>
</evidence>
<keyword evidence="13 15" id="KW-0472">Membrane</keyword>
<dbReference type="EC" id="7.1.1.1" evidence="4 15"/>
<organism evidence="18 19">
    <name type="scientific">Nocardioides scoriae</name>
    <dbReference type="NCBI Taxonomy" id="642780"/>
    <lineage>
        <taxon>Bacteria</taxon>
        <taxon>Bacillati</taxon>
        <taxon>Actinomycetota</taxon>
        <taxon>Actinomycetes</taxon>
        <taxon>Propionibacteriales</taxon>
        <taxon>Nocardioidaceae</taxon>
        <taxon>Nocardioides</taxon>
    </lineage>
</organism>
<keyword evidence="19" id="KW-1185">Reference proteome</keyword>
<dbReference type="Gene3D" id="3.40.50.1220">
    <property type="entry name" value="TPP-binding domain"/>
    <property type="match status" value="1"/>
</dbReference>
<feature type="domain" description="NADP transhydrogenase beta-like" evidence="17">
    <location>
        <begin position="9"/>
        <end position="460"/>
    </location>
</feature>
<evidence type="ECO:0000256" key="16">
    <source>
        <dbReference type="SAM" id="Phobius"/>
    </source>
</evidence>
<feature type="transmembrane region" description="Helical" evidence="16">
    <location>
        <begin position="186"/>
        <end position="207"/>
    </location>
</feature>
<evidence type="ECO:0000256" key="9">
    <source>
        <dbReference type="ARBA" id="ARBA00022857"/>
    </source>
</evidence>
<evidence type="ECO:0000256" key="8">
    <source>
        <dbReference type="ARBA" id="ARBA00022692"/>
    </source>
</evidence>
<dbReference type="AlphaFoldDB" id="A0A1H1W5J2"/>
<dbReference type="GO" id="GO:0005886">
    <property type="term" value="C:plasma membrane"/>
    <property type="evidence" value="ECO:0007669"/>
    <property type="project" value="UniProtKB-SubCell"/>
</dbReference>
<dbReference type="EMBL" id="LT629757">
    <property type="protein sequence ID" value="SDS92363.1"/>
    <property type="molecule type" value="Genomic_DNA"/>
</dbReference>
<evidence type="ECO:0000256" key="7">
    <source>
        <dbReference type="ARBA" id="ARBA00022519"/>
    </source>
</evidence>
<keyword evidence="12 15" id="KW-0520">NAD</keyword>
<feature type="transmembrane region" description="Helical" evidence="16">
    <location>
        <begin position="6"/>
        <end position="23"/>
    </location>
</feature>
<comment type="similarity">
    <text evidence="3 15">Belongs to the PNT beta subunit family.</text>
</comment>
<feature type="transmembrane region" description="Helical" evidence="16">
    <location>
        <begin position="120"/>
        <end position="147"/>
    </location>
</feature>
<dbReference type="GO" id="GO:0050661">
    <property type="term" value="F:NADP binding"/>
    <property type="evidence" value="ECO:0007669"/>
    <property type="project" value="InterPro"/>
</dbReference>
<proteinExistence type="inferred from homology"/>
<comment type="subcellular location">
    <subcellularLocation>
        <location evidence="2">Cell inner membrane</location>
        <topology evidence="2">Multi-pass membrane protein</topology>
    </subcellularLocation>
</comment>
<evidence type="ECO:0000256" key="6">
    <source>
        <dbReference type="ARBA" id="ARBA00022475"/>
    </source>
</evidence>
<keyword evidence="10 15" id="KW-1278">Translocase</keyword>
<dbReference type="SUPFAM" id="SSF52467">
    <property type="entry name" value="DHS-like NAD/FAD-binding domain"/>
    <property type="match status" value="1"/>
</dbReference>
<dbReference type="InterPro" id="IPR012136">
    <property type="entry name" value="NADH_DH_b"/>
</dbReference>
<dbReference type="Pfam" id="PF02233">
    <property type="entry name" value="PNTB"/>
    <property type="match status" value="1"/>
</dbReference>
<sequence length="465" mass="47917">MSATPVWVQLVYLACAVCFILALKGLSGPRTARTGNLVGAGAAVVACVVPFLYLDLRHVPLILGAVLIGSVGGVVGARRVQMTQMPQMVALFNGVGGGAAALVALLELHEILAVPGGGDLVEWFVLLATAFTVFVGSVSFAGSVVTFAKLQELMTSAPVVFPGLALAFGVSLVAGVGLATQLTISPLLWVGIVLALVGLVFGTLLVLPVGGADVPIVISLLNAFTGLTVAAGGYVLDNVVLLVAGTLVGASGTFLTLLMARAMGRSVANILFGALKGGSTLGSGVASDRPVRSAGPEDVAIMLAYAERVIIVPGYGLAVAQAQHTLRELVDVLAGRGVEIDYAIHPVAGRMPGHMNVLLAEAQVPYEQLKEMDEINGDFKDADVVLVVGANDVVNPAAKTTPGAPIYGMPILNADEARQVVFMKRSMRPGFAGIENELLFEDNTTLLFGDAKDSMSKLLNAVKAL</sequence>
<evidence type="ECO:0000256" key="15">
    <source>
        <dbReference type="PIRNR" id="PIRNR000204"/>
    </source>
</evidence>
<dbReference type="PANTHER" id="PTHR44758">
    <property type="entry name" value="NAD(P) TRANSHYDROGENASE SUBUNIT BETA"/>
    <property type="match status" value="1"/>
</dbReference>
<evidence type="ECO:0000256" key="13">
    <source>
        <dbReference type="ARBA" id="ARBA00023136"/>
    </source>
</evidence>
<feature type="transmembrane region" description="Helical" evidence="16">
    <location>
        <begin position="240"/>
        <end position="260"/>
    </location>
</feature>
<feature type="transmembrane region" description="Helical" evidence="16">
    <location>
        <begin position="35"/>
        <end position="53"/>
    </location>
</feature>
<dbReference type="RefSeq" id="WP_091731346.1">
    <property type="nucleotide sequence ID" value="NZ_LT629757.1"/>
</dbReference>
<comment type="function">
    <text evidence="1 15">The transhydrogenation between NADH and NADP is coupled to respiration and ATP hydrolysis and functions as a proton pump across the membrane.</text>
</comment>
<evidence type="ECO:0000256" key="12">
    <source>
        <dbReference type="ARBA" id="ARBA00023027"/>
    </source>
</evidence>
<dbReference type="InterPro" id="IPR034300">
    <property type="entry name" value="PNTB-like"/>
</dbReference>
<evidence type="ECO:0000313" key="19">
    <source>
        <dbReference type="Proteomes" id="UP000198859"/>
    </source>
</evidence>
<comment type="catalytic activity">
    <reaction evidence="14 15">
        <text>NAD(+) + NADPH + H(+)(in) = NADH + NADP(+) + H(+)(out)</text>
        <dbReference type="Rhea" id="RHEA:47992"/>
        <dbReference type="ChEBI" id="CHEBI:15378"/>
        <dbReference type="ChEBI" id="CHEBI:57540"/>
        <dbReference type="ChEBI" id="CHEBI:57783"/>
        <dbReference type="ChEBI" id="CHEBI:57945"/>
        <dbReference type="ChEBI" id="CHEBI:58349"/>
        <dbReference type="EC" id="7.1.1.1"/>
    </reaction>
</comment>
<dbReference type="GO" id="GO:0008750">
    <property type="term" value="F:proton-translocating NAD(P)+ transhydrogenase activity"/>
    <property type="evidence" value="ECO:0007669"/>
    <property type="project" value="UniProtKB-EC"/>
</dbReference>
<evidence type="ECO:0000313" key="18">
    <source>
        <dbReference type="EMBL" id="SDS92363.1"/>
    </source>
</evidence>
<evidence type="ECO:0000256" key="2">
    <source>
        <dbReference type="ARBA" id="ARBA00004429"/>
    </source>
</evidence>
<keyword evidence="11 16" id="KW-1133">Transmembrane helix</keyword>
<dbReference type="PANTHER" id="PTHR44758:SF1">
    <property type="entry name" value="NAD(P) TRANSHYDROGENASE SUBUNIT BETA"/>
    <property type="match status" value="1"/>
</dbReference>
<evidence type="ECO:0000256" key="10">
    <source>
        <dbReference type="ARBA" id="ARBA00022967"/>
    </source>
</evidence>
<feature type="transmembrane region" description="Helical" evidence="16">
    <location>
        <begin position="214"/>
        <end position="234"/>
    </location>
</feature>
<evidence type="ECO:0000256" key="1">
    <source>
        <dbReference type="ARBA" id="ARBA00003943"/>
    </source>
</evidence>
<evidence type="ECO:0000256" key="11">
    <source>
        <dbReference type="ARBA" id="ARBA00022989"/>
    </source>
</evidence>
<keyword evidence="9 15" id="KW-0521">NADP</keyword>
<evidence type="ECO:0000256" key="3">
    <source>
        <dbReference type="ARBA" id="ARBA00007919"/>
    </source>
</evidence>
<dbReference type="PIRSF" id="PIRSF000204">
    <property type="entry name" value="PNTB"/>
    <property type="match status" value="1"/>
</dbReference>
<protein>
    <recommendedName>
        <fullName evidence="5 15">NAD(P) transhydrogenase subunit beta</fullName>
        <ecNumber evidence="4 15">7.1.1.1</ecNumber>
    </recommendedName>
    <alternativeName>
        <fullName evidence="15">Nicotinamide nucleotide transhydrogenase subunit beta</fullName>
    </alternativeName>
</protein>
<feature type="transmembrane region" description="Helical" evidence="16">
    <location>
        <begin position="89"/>
        <end position="108"/>
    </location>
</feature>
<dbReference type="Proteomes" id="UP000198859">
    <property type="component" value="Chromosome I"/>
</dbReference>
<gene>
    <name evidence="18" type="ORF">SAMN04488570_3046</name>
</gene>
<feature type="transmembrane region" description="Helical" evidence="16">
    <location>
        <begin position="59"/>
        <end position="77"/>
    </location>
</feature>
<accession>A0A1H1W5J2</accession>
<keyword evidence="8 16" id="KW-0812">Transmembrane</keyword>
<keyword evidence="7 15" id="KW-0997">Cell inner membrane</keyword>
<evidence type="ECO:0000256" key="5">
    <source>
        <dbReference type="ARBA" id="ARBA00014581"/>
    </source>
</evidence>